<evidence type="ECO:0000256" key="1">
    <source>
        <dbReference type="ARBA" id="ARBA00022737"/>
    </source>
</evidence>
<reference evidence="5" key="1">
    <citation type="journal article" date="2021" name="Nat. Commun.">
        <title>Genetic determinants of endophytism in the Arabidopsis root mycobiome.</title>
        <authorList>
            <person name="Mesny F."/>
            <person name="Miyauchi S."/>
            <person name="Thiergart T."/>
            <person name="Pickel B."/>
            <person name="Atanasova L."/>
            <person name="Karlsson M."/>
            <person name="Huettel B."/>
            <person name="Barry K.W."/>
            <person name="Haridas S."/>
            <person name="Chen C."/>
            <person name="Bauer D."/>
            <person name="Andreopoulos W."/>
            <person name="Pangilinan J."/>
            <person name="LaButti K."/>
            <person name="Riley R."/>
            <person name="Lipzen A."/>
            <person name="Clum A."/>
            <person name="Drula E."/>
            <person name="Henrissat B."/>
            <person name="Kohler A."/>
            <person name="Grigoriev I.V."/>
            <person name="Martin F.M."/>
            <person name="Hacquard S."/>
        </authorList>
    </citation>
    <scope>NUCLEOTIDE SEQUENCE</scope>
    <source>
        <strain evidence="5">MPI-CAGE-AT-0021</strain>
    </source>
</reference>
<dbReference type="InterPro" id="IPR002110">
    <property type="entry name" value="Ankyrin_rpt"/>
</dbReference>
<dbReference type="InterPro" id="IPR054471">
    <property type="entry name" value="GPIID_WHD"/>
</dbReference>
<dbReference type="EMBL" id="JAGMUU010000010">
    <property type="protein sequence ID" value="KAH7144187.1"/>
    <property type="molecule type" value="Genomic_DNA"/>
</dbReference>
<dbReference type="Pfam" id="PF22939">
    <property type="entry name" value="WHD_GPIID"/>
    <property type="match status" value="1"/>
</dbReference>
<dbReference type="PROSITE" id="PS50297">
    <property type="entry name" value="ANK_REP_REGION"/>
    <property type="match status" value="2"/>
</dbReference>
<name>A0A9P9EPX8_9HYPO</name>
<dbReference type="AlphaFoldDB" id="A0A9P9EPX8"/>
<protein>
    <submittedName>
        <fullName evidence="5">Ankyrin repeat-containing domain protein</fullName>
    </submittedName>
</protein>
<dbReference type="PROSITE" id="PS50088">
    <property type="entry name" value="ANK_REPEAT"/>
    <property type="match status" value="2"/>
</dbReference>
<keyword evidence="1" id="KW-0677">Repeat</keyword>
<proteinExistence type="predicted"/>
<dbReference type="PANTHER" id="PTHR24173:SF74">
    <property type="entry name" value="ANKYRIN REPEAT DOMAIN-CONTAINING PROTEIN 16"/>
    <property type="match status" value="1"/>
</dbReference>
<dbReference type="Gene3D" id="1.25.40.20">
    <property type="entry name" value="Ankyrin repeat-containing domain"/>
    <property type="match status" value="4"/>
</dbReference>
<keyword evidence="2 3" id="KW-0040">ANK repeat</keyword>
<evidence type="ECO:0000313" key="6">
    <source>
        <dbReference type="Proteomes" id="UP000717696"/>
    </source>
</evidence>
<evidence type="ECO:0000259" key="4">
    <source>
        <dbReference type="Pfam" id="PF22939"/>
    </source>
</evidence>
<evidence type="ECO:0000256" key="2">
    <source>
        <dbReference type="ARBA" id="ARBA00023043"/>
    </source>
</evidence>
<feature type="repeat" description="ANK" evidence="3">
    <location>
        <begin position="325"/>
        <end position="357"/>
    </location>
</feature>
<accession>A0A9P9EPX8</accession>
<dbReference type="Pfam" id="PF12796">
    <property type="entry name" value="Ank_2"/>
    <property type="match status" value="2"/>
</dbReference>
<gene>
    <name evidence="5" type="ORF">B0J13DRAFT_525575</name>
</gene>
<dbReference type="PANTHER" id="PTHR24173">
    <property type="entry name" value="ANKYRIN REPEAT CONTAINING"/>
    <property type="match status" value="1"/>
</dbReference>
<dbReference type="OrthoDB" id="1577640at2759"/>
<feature type="repeat" description="ANK" evidence="3">
    <location>
        <begin position="457"/>
        <end position="489"/>
    </location>
</feature>
<keyword evidence="6" id="KW-1185">Reference proteome</keyword>
<feature type="domain" description="GPI inositol-deacylase winged helix" evidence="4">
    <location>
        <begin position="20"/>
        <end position="112"/>
    </location>
</feature>
<evidence type="ECO:0000313" key="5">
    <source>
        <dbReference type="EMBL" id="KAH7144187.1"/>
    </source>
</evidence>
<comment type="caution">
    <text evidence="5">The sequence shown here is derived from an EMBL/GenBank/DDBJ whole genome shotgun (WGS) entry which is preliminary data.</text>
</comment>
<evidence type="ECO:0000256" key="3">
    <source>
        <dbReference type="PROSITE-ProRule" id="PRU00023"/>
    </source>
</evidence>
<sequence>MNAFFLIGITVERIKDQVFGHRQLAIQVISWITCAKRELTTLELRHGLAVEAGTSEFHEDDLTEIETMVSVCACLIMVDKNTDIIRMVHRTAHDYFERISSAWYPNMESDLAIACINYLSYEVFERGTCEVTGLLTERLRLPPFYEYASHNWGFHSRNSHARQNAVIQFLTENARVEASAEVLLRTRSYASPFKFTQELPKKIAGIHLTALSWAAERNQVVTVKLLCNRKIIEVNSSDKFSRAPLSYAAIHGHQRVVEILVAYESIAWNLRDTHDQTPFAQAAMSGKGPMRNRSPHSYAAEGGHNEMMQLLLATGRVEINSMDNEGTTPLSYAAVSDHDDAVHLLLHHGASARVVDKAGKGIVHTAIPTNNCKLEIVLSLLRSGVLTDLVDNEHMTPMHCTVKFARQDSAELRLQNGTCVDMPVYQYPSRSPSFEDCFILHYVRDSGDRFIRDIHYAGLTPLHLAALIECSGMVQLFLDHGANPKARSMHSETPLHLALSQHLLHLSLDFGKWTDRSMRIENSCQDIDVEDEDERQQLAELIHRFRMDTVMVLARHRDTDANIQDHAGTLAVHHAMNGCYDAAMASELIENGANIMAIDSKISPGLGQCSLNGENEVEDILDVNGFDPFILAVDELDALHASMSGKLFRVP</sequence>
<dbReference type="SMART" id="SM00248">
    <property type="entry name" value="ANK"/>
    <property type="match status" value="7"/>
</dbReference>
<dbReference type="SUPFAM" id="SSF48403">
    <property type="entry name" value="Ankyrin repeat"/>
    <property type="match status" value="2"/>
</dbReference>
<organism evidence="5 6">
    <name type="scientific">Dactylonectria estremocensis</name>
    <dbReference type="NCBI Taxonomy" id="1079267"/>
    <lineage>
        <taxon>Eukaryota</taxon>
        <taxon>Fungi</taxon>
        <taxon>Dikarya</taxon>
        <taxon>Ascomycota</taxon>
        <taxon>Pezizomycotina</taxon>
        <taxon>Sordariomycetes</taxon>
        <taxon>Hypocreomycetidae</taxon>
        <taxon>Hypocreales</taxon>
        <taxon>Nectriaceae</taxon>
        <taxon>Dactylonectria</taxon>
    </lineage>
</organism>
<dbReference type="Proteomes" id="UP000717696">
    <property type="component" value="Unassembled WGS sequence"/>
</dbReference>
<dbReference type="Pfam" id="PF00023">
    <property type="entry name" value="Ank"/>
    <property type="match status" value="1"/>
</dbReference>
<dbReference type="InterPro" id="IPR036770">
    <property type="entry name" value="Ankyrin_rpt-contain_sf"/>
</dbReference>